<dbReference type="GO" id="GO:0005667">
    <property type="term" value="C:transcription regulator complex"/>
    <property type="evidence" value="ECO:0007669"/>
    <property type="project" value="TreeGrafter"/>
</dbReference>
<keyword evidence="16" id="KW-0805">Transcription regulation</keyword>
<keyword evidence="4" id="KW-0488">Methylation</keyword>
<feature type="domain" description="TAZ-type" evidence="30">
    <location>
        <begin position="1"/>
        <end position="54"/>
    </location>
</feature>
<evidence type="ECO:0000256" key="19">
    <source>
        <dbReference type="ARBA" id="ARBA00023159"/>
    </source>
</evidence>
<dbReference type="Pfam" id="PF09030">
    <property type="entry name" value="Creb_binding"/>
    <property type="match status" value="1"/>
</dbReference>
<dbReference type="PANTHER" id="PTHR13808">
    <property type="entry name" value="CBP/P300-RELATED"/>
    <property type="match status" value="1"/>
</dbReference>
<feature type="compositionally biased region" description="Polar residues" evidence="28">
    <location>
        <begin position="514"/>
        <end position="533"/>
    </location>
</feature>
<dbReference type="Gene3D" id="3.30.60.90">
    <property type="match status" value="1"/>
</dbReference>
<dbReference type="Pfam" id="PF08214">
    <property type="entry name" value="HAT_KAT11"/>
    <property type="match status" value="1"/>
</dbReference>
<dbReference type="GO" id="GO:0045944">
    <property type="term" value="P:positive regulation of transcription by RNA polymerase II"/>
    <property type="evidence" value="ECO:0007669"/>
    <property type="project" value="UniProtKB-ARBA"/>
</dbReference>
<comment type="subcellular location">
    <subcellularLocation>
        <location evidence="2">Cytoplasm</location>
    </subcellularLocation>
    <subcellularLocation>
        <location evidence="1">Nucleus</location>
    </subcellularLocation>
</comment>
<keyword evidence="19" id="KW-0010">Activator</keyword>
<feature type="domain" description="TAZ-type" evidence="30">
    <location>
        <begin position="1228"/>
        <end position="1309"/>
    </location>
</feature>
<feature type="region of interest" description="Disordered" evidence="28">
    <location>
        <begin position="395"/>
        <end position="436"/>
    </location>
</feature>
<evidence type="ECO:0000256" key="20">
    <source>
        <dbReference type="ARBA" id="ARBA00023163"/>
    </source>
</evidence>
<evidence type="ECO:0000256" key="6">
    <source>
        <dbReference type="ARBA" id="ARBA00022499"/>
    </source>
</evidence>
<name>A0A7T8GUX7_CALRO</name>
<feature type="compositionally biased region" description="Gly residues" evidence="28">
    <location>
        <begin position="1420"/>
        <end position="1435"/>
    </location>
</feature>
<dbReference type="CDD" id="cd02337">
    <property type="entry name" value="ZZ_CBP"/>
    <property type="match status" value="1"/>
</dbReference>
<feature type="region of interest" description="Disordered" evidence="28">
    <location>
        <begin position="1015"/>
        <end position="1080"/>
    </location>
</feature>
<keyword evidence="20" id="KW-0804">Transcription</keyword>
<dbReference type="InterPro" id="IPR010303">
    <property type="entry name" value="RING_CBP-p300"/>
</dbReference>
<dbReference type="FunFam" id="3.30.60.90:FF:000003">
    <property type="entry name" value="E1A binding protein p300"/>
    <property type="match status" value="1"/>
</dbReference>
<reference evidence="35" key="1">
    <citation type="submission" date="2021-01" db="EMBL/GenBank/DDBJ databases">
        <title>Caligus Genome Assembly.</title>
        <authorList>
            <person name="Gallardo-Escarate C."/>
        </authorList>
    </citation>
    <scope>NUCLEOTIDE SEQUENCE [LARGE SCALE GENOMIC DNA]</scope>
</reference>
<evidence type="ECO:0000256" key="9">
    <source>
        <dbReference type="ARBA" id="ARBA00022723"/>
    </source>
</evidence>
<evidence type="ECO:0000256" key="15">
    <source>
        <dbReference type="ARBA" id="ARBA00022990"/>
    </source>
</evidence>
<dbReference type="Gene3D" id="1.10.1630.10">
    <property type="entry name" value="Nuclear receptor coactivator, CREB-bp-like, interlocking domain"/>
    <property type="match status" value="1"/>
</dbReference>
<dbReference type="OrthoDB" id="899at2759"/>
<feature type="compositionally biased region" description="Low complexity" evidence="28">
    <location>
        <begin position="1611"/>
        <end position="1684"/>
    </location>
</feature>
<feature type="region of interest" description="Disordered" evidence="28">
    <location>
        <begin position="1611"/>
        <end position="1708"/>
    </location>
</feature>
<evidence type="ECO:0000256" key="28">
    <source>
        <dbReference type="SAM" id="MobiDB-lite"/>
    </source>
</evidence>
<evidence type="ECO:0000256" key="13">
    <source>
        <dbReference type="ARBA" id="ARBA00022843"/>
    </source>
</evidence>
<feature type="compositionally biased region" description="Polar residues" evidence="28">
    <location>
        <begin position="1819"/>
        <end position="1837"/>
    </location>
</feature>
<keyword evidence="9 26" id="KW-0479">Metal-binding</keyword>
<evidence type="ECO:0000259" key="30">
    <source>
        <dbReference type="PROSITE" id="PS50134"/>
    </source>
</evidence>
<feature type="compositionally biased region" description="Low complexity" evidence="28">
    <location>
        <begin position="477"/>
        <end position="486"/>
    </location>
</feature>
<dbReference type="InterPro" id="IPR014744">
    <property type="entry name" value="Nuc_rcpt_coact_CREBbp"/>
</dbReference>
<dbReference type="Pfam" id="PF00569">
    <property type="entry name" value="ZZ"/>
    <property type="match status" value="1"/>
</dbReference>
<dbReference type="Pfam" id="PF23570">
    <property type="entry name" value="PHD_P300"/>
    <property type="match status" value="1"/>
</dbReference>
<feature type="region of interest" description="Disordered" evidence="28">
    <location>
        <begin position="1717"/>
        <end position="1736"/>
    </location>
</feature>
<feature type="region of interest" description="Disordered" evidence="28">
    <location>
        <begin position="104"/>
        <end position="171"/>
    </location>
</feature>
<keyword evidence="22" id="KW-0012">Acyltransferase</keyword>
<evidence type="ECO:0000256" key="21">
    <source>
        <dbReference type="ARBA" id="ARBA00023242"/>
    </source>
</evidence>
<feature type="compositionally biased region" description="Low complexity" evidence="28">
    <location>
        <begin position="184"/>
        <end position="195"/>
    </location>
</feature>
<dbReference type="Gene3D" id="1.10.246.20">
    <property type="entry name" value="Coactivator CBP, KIX domain"/>
    <property type="match status" value="1"/>
</dbReference>
<dbReference type="Proteomes" id="UP000595437">
    <property type="component" value="Chromosome 13"/>
</dbReference>
<feature type="region of interest" description="Disordered" evidence="28">
    <location>
        <begin position="471"/>
        <end position="585"/>
    </location>
</feature>
<dbReference type="GO" id="GO:0140297">
    <property type="term" value="F:DNA-binding transcription factor binding"/>
    <property type="evidence" value="ECO:0007669"/>
    <property type="project" value="UniProtKB-ARBA"/>
</dbReference>
<dbReference type="GO" id="GO:0005737">
    <property type="term" value="C:cytoplasm"/>
    <property type="evidence" value="ECO:0007669"/>
    <property type="project" value="UniProtKB-SubCell"/>
</dbReference>
<dbReference type="SUPFAM" id="SSF47040">
    <property type="entry name" value="Kix domain of CBP (creb binding protein)"/>
    <property type="match status" value="1"/>
</dbReference>
<keyword evidence="15" id="KW-0007">Acetylation</keyword>
<dbReference type="PROSITE" id="PS51727">
    <property type="entry name" value="CBP_P300_HAT"/>
    <property type="match status" value="1"/>
</dbReference>
<dbReference type="SUPFAM" id="SSF57850">
    <property type="entry name" value="RING/U-box"/>
    <property type="match status" value="1"/>
</dbReference>
<dbReference type="Pfam" id="PF00439">
    <property type="entry name" value="Bromodomain"/>
    <property type="match status" value="1"/>
</dbReference>
<evidence type="ECO:0000256" key="12">
    <source>
        <dbReference type="ARBA" id="ARBA00022833"/>
    </source>
</evidence>
<dbReference type="CDD" id="cd15557">
    <property type="entry name" value="PHD_CBP_p300"/>
    <property type="match status" value="1"/>
</dbReference>
<keyword evidence="11 27" id="KW-0863">Zinc-finger</keyword>
<dbReference type="InterPro" id="IPR013178">
    <property type="entry name" value="Histone_AcTrfase_Rtt109/CBP"/>
</dbReference>
<feature type="compositionally biased region" description="Basic and acidic residues" evidence="28">
    <location>
        <begin position="1404"/>
        <end position="1413"/>
    </location>
</feature>
<dbReference type="PROSITE" id="PS50014">
    <property type="entry name" value="BROMODOMAIN_2"/>
    <property type="match status" value="1"/>
</dbReference>
<feature type="non-terminal residue" evidence="34">
    <location>
        <position position="1"/>
    </location>
</feature>
<evidence type="ECO:0000256" key="24">
    <source>
        <dbReference type="ARBA" id="ARBA00048017"/>
    </source>
</evidence>
<feature type="compositionally biased region" description="Low complexity" evidence="28">
    <location>
        <begin position="1450"/>
        <end position="1482"/>
    </location>
</feature>
<dbReference type="InterPro" id="IPR037073">
    <property type="entry name" value="Nuc_rcpt_coact_CREBbp_sf"/>
</dbReference>
<dbReference type="InterPro" id="IPR036427">
    <property type="entry name" value="Bromodomain-like_sf"/>
</dbReference>
<dbReference type="Pfam" id="PF02135">
    <property type="entry name" value="zf-TAZ"/>
    <property type="match status" value="2"/>
</dbReference>
<evidence type="ECO:0000256" key="2">
    <source>
        <dbReference type="ARBA" id="ARBA00004496"/>
    </source>
</evidence>
<dbReference type="PRINTS" id="PR00503">
    <property type="entry name" value="BROMODOMAIN"/>
</dbReference>
<evidence type="ECO:0000256" key="7">
    <source>
        <dbReference type="ARBA" id="ARBA00022553"/>
    </source>
</evidence>
<dbReference type="Pfam" id="PF02172">
    <property type="entry name" value="KIX"/>
    <property type="match status" value="1"/>
</dbReference>
<dbReference type="Gene3D" id="3.30.40.10">
    <property type="entry name" value="Zinc/RING finger domain, C3HC4 (zinc finger)"/>
    <property type="match status" value="1"/>
</dbReference>
<evidence type="ECO:0000256" key="23">
    <source>
        <dbReference type="ARBA" id="ARBA00047411"/>
    </source>
</evidence>
<sequence length="1837" mass="203773">CHLPHCRTMKNVLSHMTSCQAGKQCPMAHCSSSRQIIAHWKHCTRQDCPVCLPLKQQDPRNRAPPAQGQQPMMAMASISNNSTPNIVSSSSVVVAAAAPSNIIQPSSVQQPPSSVSSPPPPQTMPSPPQTRRTVSDEHMKKAYAALGLPPNQFNGPRGPRLAQAQQQQQPSFSQMNPILTQQSNQLSSNNNAPPRGAGGGPPSNTFVSNQNPISSTQLAQEWMEGGLDPVRLPNNMQTEVAASPLPNSKEWHATVNPELRTHLVHKLVQAIFPTPDPITLLDRRMHNLVAYAKKVEGDMYAAANSRKIYKIQKELDEKRAERKKAQQQVPVAGDPNAVQQQQQQQAQQQQQVGPSRIQGSVRMPGPNDNMSGGPTGNNVMFNDQHAMIRNKLDPNVAGVGLRGPPNLKSPPLMAPSQPPNSGGGGMQPTSGGGTSLLLSQLEKQPTSDPNPLQINKSVSGLVNKLPNENLPIRLPHQQQPNQQQQQDNLLPFSEPPTHQVSKKDIIKKEENGAEISNTGEIKTEPLVSSSSETIKTEPMEVKKEIKTEMDTSAPTEAVIKKEEPPLKKEEPPSPAPPPKPAGKAVFSAEELKAALEPPLMKMYNQEPEAVPFRSAVDPSALGIPDYLDIIKTPMDMGLIRNKLDTGQYSDPWNFVDDVWLMFENAWVYNRKTSRAEIDPVMQSLGFCCGHKHTYSPQTLLKRKFKSIFRFNIPIYFICALYSRQIPKHEFVEKKNDVLEREPFVICGDCNRKLHQVCVLHHDNIWTNGFICDSCHTTRGTKRKDNRFTAKRLPTTRLGNYIETRKEADAGEVYLRVVFSGDKHVEVKSGMKRRYVDTGEMQDNFPYRARAMFAFEEIDGVDVCFFGMHVQEYGSECMTPNTRRVYIAYLDSVHFFKPRHFRTQVYHEILLGYLDYMKKLGYTLAHIWACPPSEGDDYIFHCHPADQKIPKPKRLQEWYKKMLDKGIIERIVLDYKDIYKQALEDSLASPAELPYFEGDFWPNVLEENIRELEQEEEARKKEMEEQERLAAAEAAAEEAESNEVETQGPDGKKMGKKKNSKKKKSSALRKNNQKKSSSSGGDLVTKVLATMEKHKDVFFTIRLHSAQSAASLSSISDPDPLMACDLMDGRDAFLTMAREKHFEFSSLRRVKYSTMALLYELHTQNQEKFVYTCNSCVKSVETRYHCTVCEDFDLCKQCYERDGHKHKMDKLDGLDVGEGGDGQLSDSNRPSRPASIQICITRLVHACQCRDANCRLPSCAKMRRVVAHTKQCRRKTNGGCPVCKQLIALCCYHAKLCQEAKCPVPFCWNIKQKMRQQQVQQRVQEAQLMRRRMAQMNASTARVIASDSEPQKPVPTAVAATAAPVAVSAPPPITGKGGGGAVPKHHIPGGKGGGTNQPAPGVLEAVKKVQEEAQRQSGGKPVPGGFGKGSGGGGGAQPMNQMGSLMGNDPQMGQQQQQMNMMGIQQPQQQMNHQWQAQQQQQQGVYRNRPCLSLPQGGQQAQQQRPMGGQQQQQVMGGGNMANAGQQGQQQRPTKQSLQMLIQALKSPSSQQQQQQVLTILKSNPSLMAAFIKQRQANQIQSGNNATGGAAAGGAASAGLLQQTQQQQQQQIMGGQQQQQQQIHQVHHMQQQQQGLMNNPQQQQMMHPQQQQQQRHRAIQLQQQQGYGFTQQQQQQPSTPYQQQQRPLSASSRMNFPPGGNNDFGPNMMGQQILSTVRSPPNNVRSPQPGVVSPRLGGPMVVNRSLRHMNNAEDPMGGGGSSQMMLSQLGAGGQVVQQAQQQQQQVVQQAQQQQVVVNMPQQQQVLGLQGGGVQPVVGSLNPSEAEQQSTMTPQDQLS</sequence>
<dbReference type="PROSITE" id="PS01357">
    <property type="entry name" value="ZF_ZZ_1"/>
    <property type="match status" value="1"/>
</dbReference>
<evidence type="ECO:0000256" key="27">
    <source>
        <dbReference type="PROSITE-ProRule" id="PRU00228"/>
    </source>
</evidence>
<evidence type="ECO:0000256" key="11">
    <source>
        <dbReference type="ARBA" id="ARBA00022771"/>
    </source>
</evidence>
<keyword evidence="5" id="KW-0963">Cytoplasm</keyword>
<keyword evidence="8" id="KW-0808">Transferase</keyword>
<keyword evidence="14" id="KW-0156">Chromatin regulator</keyword>
<dbReference type="InterPro" id="IPR043145">
    <property type="entry name" value="Znf_ZZ_sf"/>
</dbReference>
<protein>
    <recommendedName>
        <fullName evidence="3">histone acetyltransferase</fullName>
        <ecNumber evidence="3">2.3.1.48</ecNumber>
    </recommendedName>
</protein>
<feature type="compositionally biased region" description="Low complexity" evidence="28">
    <location>
        <begin position="104"/>
        <end position="116"/>
    </location>
</feature>
<dbReference type="InterPro" id="IPR036529">
    <property type="entry name" value="KIX_dom_sf"/>
</dbReference>
<dbReference type="GO" id="GO:0031981">
    <property type="term" value="C:nuclear lumen"/>
    <property type="evidence" value="ECO:0007669"/>
    <property type="project" value="UniProtKB-ARBA"/>
</dbReference>
<dbReference type="InterPro" id="IPR018359">
    <property type="entry name" value="Bromodomain_CS"/>
</dbReference>
<evidence type="ECO:0000256" key="17">
    <source>
        <dbReference type="ARBA" id="ARBA00023108"/>
    </source>
</evidence>
<feature type="compositionally biased region" description="Basic and acidic residues" evidence="28">
    <location>
        <begin position="534"/>
        <end position="549"/>
    </location>
</feature>
<feature type="region of interest" description="Disordered" evidence="28">
    <location>
        <begin position="1810"/>
        <end position="1837"/>
    </location>
</feature>
<evidence type="ECO:0000256" key="14">
    <source>
        <dbReference type="ARBA" id="ARBA00022853"/>
    </source>
</evidence>
<dbReference type="InterPro" id="IPR013083">
    <property type="entry name" value="Znf_RING/FYVE/PHD"/>
</dbReference>
<feature type="compositionally biased region" description="Basic and acidic residues" evidence="28">
    <location>
        <begin position="501"/>
        <end position="511"/>
    </location>
</feature>
<feature type="compositionally biased region" description="Low complexity" evidence="28">
    <location>
        <begin position="1495"/>
        <end position="1530"/>
    </location>
</feature>
<feature type="region of interest" description="Disordered" evidence="28">
    <location>
        <begin position="184"/>
        <end position="211"/>
    </location>
</feature>
<dbReference type="InterPro" id="IPR031162">
    <property type="entry name" value="CBP_P300_HAT"/>
</dbReference>
<gene>
    <name evidence="34" type="ORF">FKW44_018769</name>
</gene>
<keyword evidence="7" id="KW-0597">Phosphoprotein</keyword>
<feature type="compositionally biased region" description="Pro residues" evidence="28">
    <location>
        <begin position="117"/>
        <end position="128"/>
    </location>
</feature>
<feature type="domain" description="KIX" evidence="32">
    <location>
        <begin position="246"/>
        <end position="325"/>
    </location>
</feature>
<dbReference type="InterPro" id="IPR056484">
    <property type="entry name" value="PHD_P300"/>
</dbReference>
<dbReference type="GO" id="GO:0048511">
    <property type="term" value="P:rhythmic process"/>
    <property type="evidence" value="ECO:0007669"/>
    <property type="project" value="UniProtKB-KW"/>
</dbReference>
<feature type="compositionally biased region" description="Gly residues" evidence="28">
    <location>
        <begin position="421"/>
        <end position="434"/>
    </location>
</feature>
<dbReference type="SUPFAM" id="SSF47370">
    <property type="entry name" value="Bromodomain"/>
    <property type="match status" value="1"/>
</dbReference>
<dbReference type="PROSITE" id="PS50134">
    <property type="entry name" value="ZF_TAZ"/>
    <property type="match status" value="2"/>
</dbReference>
<dbReference type="InterPro" id="IPR003101">
    <property type="entry name" value="KIX_dom"/>
</dbReference>
<keyword evidence="21" id="KW-0539">Nucleus</keyword>
<evidence type="ECO:0000259" key="32">
    <source>
        <dbReference type="PROSITE" id="PS50952"/>
    </source>
</evidence>
<evidence type="ECO:0000256" key="18">
    <source>
        <dbReference type="ARBA" id="ARBA00023117"/>
    </source>
</evidence>
<dbReference type="SMART" id="SM01250">
    <property type="entry name" value="KAT11"/>
    <property type="match status" value="1"/>
</dbReference>
<evidence type="ECO:0000256" key="1">
    <source>
        <dbReference type="ARBA" id="ARBA00004123"/>
    </source>
</evidence>
<evidence type="ECO:0000313" key="35">
    <source>
        <dbReference type="Proteomes" id="UP000595437"/>
    </source>
</evidence>
<feature type="domain" description="ZZ-type" evidence="31">
    <location>
        <begin position="1167"/>
        <end position="1215"/>
    </location>
</feature>
<evidence type="ECO:0000256" key="16">
    <source>
        <dbReference type="ARBA" id="ARBA00023015"/>
    </source>
</evidence>
<keyword evidence="18 25" id="KW-0103">Bromodomain</keyword>
<dbReference type="PROSITE" id="PS00633">
    <property type="entry name" value="BROMODOMAIN_1"/>
    <property type="match status" value="1"/>
</dbReference>
<dbReference type="InterPro" id="IPR000433">
    <property type="entry name" value="Znf_ZZ"/>
</dbReference>
<evidence type="ECO:0000256" key="22">
    <source>
        <dbReference type="ARBA" id="ARBA00023315"/>
    </source>
</evidence>
<dbReference type="InterPro" id="IPR001487">
    <property type="entry name" value="Bromodomain"/>
</dbReference>
<keyword evidence="6" id="KW-1017">Isopeptide bond</keyword>
<evidence type="ECO:0000256" key="25">
    <source>
        <dbReference type="PROSITE-ProRule" id="PRU00035"/>
    </source>
</evidence>
<organism evidence="34 35">
    <name type="scientific">Caligus rogercresseyi</name>
    <name type="common">Sea louse</name>
    <dbReference type="NCBI Taxonomy" id="217165"/>
    <lineage>
        <taxon>Eukaryota</taxon>
        <taxon>Metazoa</taxon>
        <taxon>Ecdysozoa</taxon>
        <taxon>Arthropoda</taxon>
        <taxon>Crustacea</taxon>
        <taxon>Multicrustacea</taxon>
        <taxon>Hexanauplia</taxon>
        <taxon>Copepoda</taxon>
        <taxon>Siphonostomatoida</taxon>
        <taxon>Caligidae</taxon>
        <taxon>Caligus</taxon>
    </lineage>
</organism>
<comment type="catalytic activity">
    <reaction evidence="24">
        <text>L-lysyl-[protein] + acetyl-CoA = N(6)-acetyl-L-lysyl-[protein] + CoA + H(+)</text>
        <dbReference type="Rhea" id="RHEA:45948"/>
        <dbReference type="Rhea" id="RHEA-COMP:9752"/>
        <dbReference type="Rhea" id="RHEA-COMP:10731"/>
        <dbReference type="ChEBI" id="CHEBI:15378"/>
        <dbReference type="ChEBI" id="CHEBI:29969"/>
        <dbReference type="ChEBI" id="CHEBI:57287"/>
        <dbReference type="ChEBI" id="CHEBI:57288"/>
        <dbReference type="ChEBI" id="CHEBI:61930"/>
        <dbReference type="EC" id="2.3.1.48"/>
    </reaction>
</comment>
<proteinExistence type="predicted"/>
<dbReference type="PROSITE" id="PS50135">
    <property type="entry name" value="ZF_ZZ_2"/>
    <property type="match status" value="1"/>
</dbReference>
<keyword evidence="12 26" id="KW-0862">Zinc</keyword>
<comment type="catalytic activity">
    <reaction evidence="23">
        <text>(S)-lactoyl-CoA + L-lysyl-[protein] = N(6)-[(S)-lactoyl]-L-lysyl-[protein] + CoA + H(+)</text>
        <dbReference type="Rhea" id="RHEA:61996"/>
        <dbReference type="Rhea" id="RHEA-COMP:9752"/>
        <dbReference type="Rhea" id="RHEA-COMP:19466"/>
        <dbReference type="ChEBI" id="CHEBI:15378"/>
        <dbReference type="ChEBI" id="CHEBI:29969"/>
        <dbReference type="ChEBI" id="CHEBI:57287"/>
        <dbReference type="ChEBI" id="CHEBI:231527"/>
        <dbReference type="ChEBI" id="CHEBI:231528"/>
    </reaction>
    <physiologicalReaction direction="left-to-right" evidence="23">
        <dbReference type="Rhea" id="RHEA:61997"/>
    </physiologicalReaction>
</comment>
<dbReference type="Pfam" id="PF06001">
    <property type="entry name" value="RING_CBP-p300"/>
    <property type="match status" value="1"/>
</dbReference>
<feature type="region of interest" description="Disordered" evidence="28">
    <location>
        <begin position="320"/>
        <end position="381"/>
    </location>
</feature>
<evidence type="ECO:0000256" key="4">
    <source>
        <dbReference type="ARBA" id="ARBA00022481"/>
    </source>
</evidence>
<evidence type="ECO:0000259" key="33">
    <source>
        <dbReference type="PROSITE" id="PS51727"/>
    </source>
</evidence>
<evidence type="ECO:0000259" key="29">
    <source>
        <dbReference type="PROSITE" id="PS50014"/>
    </source>
</evidence>
<keyword evidence="10" id="KW-0677">Repeat</keyword>
<dbReference type="GO" id="GO:0003713">
    <property type="term" value="F:transcription coactivator activity"/>
    <property type="evidence" value="ECO:0007669"/>
    <property type="project" value="InterPro"/>
</dbReference>
<dbReference type="Gene3D" id="1.20.920.10">
    <property type="entry name" value="Bromodomain-like"/>
    <property type="match status" value="1"/>
</dbReference>
<evidence type="ECO:0000256" key="26">
    <source>
        <dbReference type="PROSITE-ProRule" id="PRU00203"/>
    </source>
</evidence>
<dbReference type="PROSITE" id="PS50952">
    <property type="entry name" value="KIX"/>
    <property type="match status" value="1"/>
</dbReference>
<dbReference type="SUPFAM" id="SSF69125">
    <property type="entry name" value="Nuclear receptor coactivator interlocking domain"/>
    <property type="match status" value="1"/>
</dbReference>
<feature type="compositionally biased region" description="Polar residues" evidence="28">
    <location>
        <begin position="368"/>
        <end position="381"/>
    </location>
</feature>
<keyword evidence="17" id="KW-0090">Biological rhythms</keyword>
<feature type="region of interest" description="Disordered" evidence="28">
    <location>
        <begin position="1372"/>
        <end position="1536"/>
    </location>
</feature>
<dbReference type="SUPFAM" id="SSF57933">
    <property type="entry name" value="TAZ domain"/>
    <property type="match status" value="2"/>
</dbReference>
<feature type="compositionally biased region" description="Basic and acidic residues" evidence="28">
    <location>
        <begin position="1015"/>
        <end position="1029"/>
    </location>
</feature>
<evidence type="ECO:0000313" key="34">
    <source>
        <dbReference type="EMBL" id="QQP38249.1"/>
    </source>
</evidence>
<dbReference type="GO" id="GO:0008270">
    <property type="term" value="F:zinc ion binding"/>
    <property type="evidence" value="ECO:0007669"/>
    <property type="project" value="UniProtKB-KW"/>
</dbReference>
<feature type="zinc finger region" description="TAZ-type" evidence="26">
    <location>
        <begin position="1228"/>
        <end position="1309"/>
    </location>
</feature>
<dbReference type="InterPro" id="IPR035898">
    <property type="entry name" value="TAZ_dom_sf"/>
</dbReference>
<keyword evidence="35" id="KW-1185">Reference proteome</keyword>
<feature type="zinc finger region" description="TAZ-type" evidence="26">
    <location>
        <begin position="1"/>
        <end position="54"/>
    </location>
</feature>
<dbReference type="InterPro" id="IPR009110">
    <property type="entry name" value="Nuc_rcpt_coact"/>
</dbReference>
<evidence type="ECO:0000259" key="31">
    <source>
        <dbReference type="PROSITE" id="PS50135"/>
    </source>
</evidence>
<dbReference type="SMART" id="SM00551">
    <property type="entry name" value="ZnF_TAZ"/>
    <property type="match status" value="2"/>
</dbReference>
<feature type="compositionally biased region" description="Low complexity" evidence="28">
    <location>
        <begin position="337"/>
        <end position="352"/>
    </location>
</feature>
<feature type="compositionally biased region" description="Basic residues" evidence="28">
    <location>
        <begin position="1053"/>
        <end position="1072"/>
    </location>
</feature>
<keyword evidence="13" id="KW-0832">Ubl conjugation</keyword>
<evidence type="ECO:0000256" key="10">
    <source>
        <dbReference type="ARBA" id="ARBA00022737"/>
    </source>
</evidence>
<accession>A0A7T8GUX7</accession>
<dbReference type="EC" id="2.3.1.48" evidence="3"/>
<dbReference type="Gene3D" id="1.20.1020.10">
    <property type="entry name" value="TAZ domain"/>
    <property type="match status" value="2"/>
</dbReference>
<dbReference type="GO" id="GO:0031490">
    <property type="term" value="F:chromatin DNA binding"/>
    <property type="evidence" value="ECO:0007669"/>
    <property type="project" value="TreeGrafter"/>
</dbReference>
<dbReference type="InterPro" id="IPR000197">
    <property type="entry name" value="Znf_TAZ"/>
</dbReference>
<dbReference type="PANTHER" id="PTHR13808:SF1">
    <property type="entry name" value="HISTONE ACETYLTRANSFERASE"/>
    <property type="match status" value="1"/>
</dbReference>
<feature type="domain" description="Bromo" evidence="29">
    <location>
        <begin position="604"/>
        <end position="676"/>
    </location>
</feature>
<dbReference type="GO" id="GO:0000123">
    <property type="term" value="C:histone acetyltransferase complex"/>
    <property type="evidence" value="ECO:0007669"/>
    <property type="project" value="InterPro"/>
</dbReference>
<evidence type="ECO:0000256" key="5">
    <source>
        <dbReference type="ARBA" id="ARBA00022490"/>
    </source>
</evidence>
<evidence type="ECO:0000256" key="8">
    <source>
        <dbReference type="ARBA" id="ARBA00022679"/>
    </source>
</evidence>
<feature type="non-terminal residue" evidence="34">
    <location>
        <position position="1837"/>
    </location>
</feature>
<evidence type="ECO:0000256" key="3">
    <source>
        <dbReference type="ARBA" id="ARBA00013184"/>
    </source>
</evidence>
<feature type="compositionally biased region" description="Basic and acidic residues" evidence="28">
    <location>
        <begin position="558"/>
        <end position="571"/>
    </location>
</feature>
<dbReference type="SMART" id="SM00297">
    <property type="entry name" value="BROMO"/>
    <property type="match status" value="1"/>
</dbReference>
<dbReference type="CDD" id="cd20910">
    <property type="entry name" value="NCBD_CREBBP-p300_like"/>
    <property type="match status" value="1"/>
</dbReference>
<dbReference type="SMART" id="SM00291">
    <property type="entry name" value="ZnF_ZZ"/>
    <property type="match status" value="1"/>
</dbReference>
<dbReference type="EMBL" id="CP045902">
    <property type="protein sequence ID" value="QQP38249.1"/>
    <property type="molecule type" value="Genomic_DNA"/>
</dbReference>
<feature type="domain" description="CBP/p300-type HAT" evidence="33">
    <location>
        <begin position="786"/>
        <end position="1165"/>
    </location>
</feature>
<dbReference type="GO" id="GO:0004402">
    <property type="term" value="F:histone acetyltransferase activity"/>
    <property type="evidence" value="ECO:0007669"/>
    <property type="project" value="InterPro"/>
</dbReference>